<gene>
    <name evidence="3" type="ORF">M404DRAFT_1002743</name>
</gene>
<feature type="compositionally biased region" description="Pro residues" evidence="1">
    <location>
        <begin position="12"/>
        <end position="22"/>
    </location>
</feature>
<accession>A0A0C3P3X4</accession>
<dbReference type="OrthoDB" id="2553651at2759"/>
<reference evidence="4" key="2">
    <citation type="submission" date="2015-01" db="EMBL/GenBank/DDBJ databases">
        <title>Evolutionary Origins and Diversification of the Mycorrhizal Mutualists.</title>
        <authorList>
            <consortium name="DOE Joint Genome Institute"/>
            <consortium name="Mycorrhizal Genomics Consortium"/>
            <person name="Kohler A."/>
            <person name="Kuo A."/>
            <person name="Nagy L.G."/>
            <person name="Floudas D."/>
            <person name="Copeland A."/>
            <person name="Barry K.W."/>
            <person name="Cichocki N."/>
            <person name="Veneault-Fourrey C."/>
            <person name="LaButti K."/>
            <person name="Lindquist E.A."/>
            <person name="Lipzen A."/>
            <person name="Lundell T."/>
            <person name="Morin E."/>
            <person name="Murat C."/>
            <person name="Riley R."/>
            <person name="Ohm R."/>
            <person name="Sun H."/>
            <person name="Tunlid A."/>
            <person name="Henrissat B."/>
            <person name="Grigoriev I.V."/>
            <person name="Hibbett D.S."/>
            <person name="Martin F."/>
        </authorList>
    </citation>
    <scope>NUCLEOTIDE SEQUENCE [LARGE SCALE GENOMIC DNA]</scope>
    <source>
        <strain evidence="4">Marx 270</strain>
    </source>
</reference>
<dbReference type="AlphaFoldDB" id="A0A0C3P3X4"/>
<keyword evidence="2" id="KW-1133">Transmembrane helix</keyword>
<keyword evidence="4" id="KW-1185">Reference proteome</keyword>
<proteinExistence type="predicted"/>
<reference evidence="3 4" key="1">
    <citation type="submission" date="2014-04" db="EMBL/GenBank/DDBJ databases">
        <authorList>
            <consortium name="DOE Joint Genome Institute"/>
            <person name="Kuo A."/>
            <person name="Kohler A."/>
            <person name="Costa M.D."/>
            <person name="Nagy L.G."/>
            <person name="Floudas D."/>
            <person name="Copeland A."/>
            <person name="Barry K.W."/>
            <person name="Cichocki N."/>
            <person name="Veneault-Fourrey C."/>
            <person name="LaButti K."/>
            <person name="Lindquist E.A."/>
            <person name="Lipzen A."/>
            <person name="Lundell T."/>
            <person name="Morin E."/>
            <person name="Murat C."/>
            <person name="Sun H."/>
            <person name="Tunlid A."/>
            <person name="Henrissat B."/>
            <person name="Grigoriev I.V."/>
            <person name="Hibbett D.S."/>
            <person name="Martin F."/>
            <person name="Nordberg H.P."/>
            <person name="Cantor M.N."/>
            <person name="Hua S.X."/>
        </authorList>
    </citation>
    <scope>NUCLEOTIDE SEQUENCE [LARGE SCALE GENOMIC DNA]</scope>
    <source>
        <strain evidence="3 4">Marx 270</strain>
    </source>
</reference>
<organism evidence="3 4">
    <name type="scientific">Pisolithus tinctorius Marx 270</name>
    <dbReference type="NCBI Taxonomy" id="870435"/>
    <lineage>
        <taxon>Eukaryota</taxon>
        <taxon>Fungi</taxon>
        <taxon>Dikarya</taxon>
        <taxon>Basidiomycota</taxon>
        <taxon>Agaricomycotina</taxon>
        <taxon>Agaricomycetes</taxon>
        <taxon>Agaricomycetidae</taxon>
        <taxon>Boletales</taxon>
        <taxon>Sclerodermatineae</taxon>
        <taxon>Pisolithaceae</taxon>
        <taxon>Pisolithus</taxon>
    </lineage>
</organism>
<feature type="transmembrane region" description="Helical" evidence="2">
    <location>
        <begin position="109"/>
        <end position="130"/>
    </location>
</feature>
<dbReference type="EMBL" id="KN831984">
    <property type="protein sequence ID" value="KIO01984.1"/>
    <property type="molecule type" value="Genomic_DNA"/>
</dbReference>
<feature type="region of interest" description="Disordered" evidence="1">
    <location>
        <begin position="62"/>
        <end position="88"/>
    </location>
</feature>
<protein>
    <submittedName>
        <fullName evidence="3">Uncharacterized protein</fullName>
    </submittedName>
</protein>
<dbReference type="Proteomes" id="UP000054217">
    <property type="component" value="Unassembled WGS sequence"/>
</dbReference>
<evidence type="ECO:0000313" key="3">
    <source>
        <dbReference type="EMBL" id="KIO01984.1"/>
    </source>
</evidence>
<keyword evidence="2" id="KW-0472">Membrane</keyword>
<dbReference type="InParanoid" id="A0A0C3P3X4"/>
<dbReference type="HOGENOM" id="CLU_095754_0_0_1"/>
<feature type="region of interest" description="Disordered" evidence="1">
    <location>
        <begin position="1"/>
        <end position="44"/>
    </location>
</feature>
<dbReference type="STRING" id="870435.A0A0C3P3X4"/>
<sequence length="170" mass="18667">MATYASVAAQNAPPPSEQPRPDPSLLNTESGNPGPVQVDEKAKVTVVPRDFKEYLSAENADAEVPDLINEPSDGGRGGGESGRRRSRETVAEGTYVWRQLKRILFRPEVAGGLVGLINTAVIGTVAYYGYHNWDRPRWDRRVVTSVSVGLIALWGAEGYIAEKYRESSRH</sequence>
<evidence type="ECO:0000313" key="4">
    <source>
        <dbReference type="Proteomes" id="UP000054217"/>
    </source>
</evidence>
<evidence type="ECO:0000256" key="1">
    <source>
        <dbReference type="SAM" id="MobiDB-lite"/>
    </source>
</evidence>
<evidence type="ECO:0000256" key="2">
    <source>
        <dbReference type="SAM" id="Phobius"/>
    </source>
</evidence>
<keyword evidence="2" id="KW-0812">Transmembrane</keyword>
<name>A0A0C3P3X4_PISTI</name>